<protein>
    <recommendedName>
        <fullName evidence="2">Lipid A biosynthesis N-terminal domain-containing protein</fullName>
    </recommendedName>
</protein>
<name>A0A8J2BKI9_9BACT</name>
<dbReference type="Proteomes" id="UP000663859">
    <property type="component" value="Unassembled WGS sequence"/>
</dbReference>
<evidence type="ECO:0000313" key="4">
    <source>
        <dbReference type="Proteomes" id="UP000663859"/>
    </source>
</evidence>
<dbReference type="SMART" id="SM01259">
    <property type="entry name" value="LAB_N"/>
    <property type="match status" value="1"/>
</dbReference>
<comment type="caution">
    <text evidence="3">The sequence shown here is derived from an EMBL/GenBank/DDBJ whole genome shotgun (WGS) entry which is preliminary data.</text>
</comment>
<feature type="domain" description="Lipid A biosynthesis N-terminal" evidence="2">
    <location>
        <begin position="21"/>
        <end position="92"/>
    </location>
</feature>
<proteinExistence type="predicted"/>
<dbReference type="GO" id="GO:0016020">
    <property type="term" value="C:membrane"/>
    <property type="evidence" value="ECO:0007669"/>
    <property type="project" value="GOC"/>
</dbReference>
<keyword evidence="1" id="KW-1133">Transmembrane helix</keyword>
<feature type="transmembrane region" description="Helical" evidence="1">
    <location>
        <begin position="75"/>
        <end position="94"/>
    </location>
</feature>
<keyword evidence="1" id="KW-0812">Transmembrane</keyword>
<dbReference type="EMBL" id="CAJNOB010000012">
    <property type="protein sequence ID" value="CAF0696233.1"/>
    <property type="molecule type" value="Genomic_DNA"/>
</dbReference>
<gene>
    <name evidence="3" type="ORF">MPNT_20159</name>
</gene>
<evidence type="ECO:0000259" key="2">
    <source>
        <dbReference type="SMART" id="SM01259"/>
    </source>
</evidence>
<organism evidence="3 4">
    <name type="scientific">Candidatus Methylacidithermus pantelleriae</name>
    <dbReference type="NCBI Taxonomy" id="2744239"/>
    <lineage>
        <taxon>Bacteria</taxon>
        <taxon>Pseudomonadati</taxon>
        <taxon>Verrucomicrobiota</taxon>
        <taxon>Methylacidiphilae</taxon>
        <taxon>Methylacidiphilales</taxon>
        <taxon>Methylacidiphilaceae</taxon>
        <taxon>Candidatus Methylacidithermus</taxon>
    </lineage>
</organism>
<reference evidence="3" key="1">
    <citation type="submission" date="2021-02" db="EMBL/GenBank/DDBJ databases">
        <authorList>
            <person name="Cremers G."/>
            <person name="Picone N."/>
        </authorList>
    </citation>
    <scope>NUCLEOTIDE SEQUENCE</scope>
    <source>
        <strain evidence="3">PQ17</strain>
    </source>
</reference>
<keyword evidence="4" id="KW-1185">Reference proteome</keyword>
<dbReference type="Gene3D" id="1.20.1280.290">
    <property type="match status" value="1"/>
</dbReference>
<dbReference type="GO" id="GO:0009245">
    <property type="term" value="P:lipid A biosynthetic process"/>
    <property type="evidence" value="ECO:0007669"/>
    <property type="project" value="InterPro"/>
</dbReference>
<evidence type="ECO:0000313" key="3">
    <source>
        <dbReference type="EMBL" id="CAF0696233.1"/>
    </source>
</evidence>
<feature type="transmembrane region" description="Helical" evidence="1">
    <location>
        <begin position="46"/>
        <end position="69"/>
    </location>
</feature>
<dbReference type="InterPro" id="IPR011499">
    <property type="entry name" value="Lipid_A_biosynth_N"/>
</dbReference>
<feature type="transmembrane region" description="Helical" evidence="1">
    <location>
        <begin position="20"/>
        <end position="39"/>
    </location>
</feature>
<dbReference type="GO" id="GO:0008915">
    <property type="term" value="F:lipid-A-disaccharide synthase activity"/>
    <property type="evidence" value="ECO:0007669"/>
    <property type="project" value="InterPro"/>
</dbReference>
<dbReference type="AlphaFoldDB" id="A0A8J2BKI9"/>
<accession>A0A8J2BKI9</accession>
<sequence length="114" mass="13423">MNEILGATNWLGIQWHPMKVVGWLGNLLFFSRFLIQWIASERAKRVVVPIAFWYCSLLGSLLLLAYALYKRDSVFIFAYVFTWIPYGRNLYFAYRDRTKSHPKRAPHPELPPDS</sequence>
<keyword evidence="1" id="KW-0472">Membrane</keyword>
<evidence type="ECO:0000256" key="1">
    <source>
        <dbReference type="SAM" id="Phobius"/>
    </source>
</evidence>
<dbReference type="Pfam" id="PF07578">
    <property type="entry name" value="LAB_N"/>
    <property type="match status" value="1"/>
</dbReference>